<evidence type="ECO:0000256" key="1">
    <source>
        <dbReference type="ARBA" id="ARBA00022553"/>
    </source>
</evidence>
<feature type="modified residue" description="4-aspartylphosphate" evidence="2">
    <location>
        <position position="25"/>
    </location>
</feature>
<organism evidence="4 5">
    <name type="scientific">Vulgatibacter incomptus</name>
    <dbReference type="NCBI Taxonomy" id="1391653"/>
    <lineage>
        <taxon>Bacteria</taxon>
        <taxon>Pseudomonadati</taxon>
        <taxon>Myxococcota</taxon>
        <taxon>Myxococcia</taxon>
        <taxon>Myxococcales</taxon>
        <taxon>Cystobacterineae</taxon>
        <taxon>Vulgatibacteraceae</taxon>
        <taxon>Vulgatibacter</taxon>
    </lineage>
</organism>
<dbReference type="AlphaFoldDB" id="A0A0K1P8U3"/>
<evidence type="ECO:0000256" key="2">
    <source>
        <dbReference type="PROSITE-ProRule" id="PRU00169"/>
    </source>
</evidence>
<evidence type="ECO:0000313" key="5">
    <source>
        <dbReference type="Proteomes" id="UP000055590"/>
    </source>
</evidence>
<evidence type="ECO:0000259" key="3">
    <source>
        <dbReference type="PROSITE" id="PS50110"/>
    </source>
</evidence>
<sequence>MRAFADGRSALERIQEVPPALVLLDLRIPGVDGAALVQAVREGKRRAKATPIYVISGAIDAQSGTEVAWGERVDGVFEKPINFPYLLERVREYVTAGS</sequence>
<dbReference type="STRING" id="1391653.AKJ08_0314"/>
<keyword evidence="5" id="KW-1185">Reference proteome</keyword>
<accession>A0A0K1P8U3</accession>
<evidence type="ECO:0000313" key="4">
    <source>
        <dbReference type="EMBL" id="AKU89927.1"/>
    </source>
</evidence>
<dbReference type="PANTHER" id="PTHR44591:SF3">
    <property type="entry name" value="RESPONSE REGULATORY DOMAIN-CONTAINING PROTEIN"/>
    <property type="match status" value="1"/>
</dbReference>
<gene>
    <name evidence="4" type="ORF">AKJ08_0314</name>
</gene>
<dbReference type="PANTHER" id="PTHR44591">
    <property type="entry name" value="STRESS RESPONSE REGULATOR PROTEIN 1"/>
    <property type="match status" value="1"/>
</dbReference>
<proteinExistence type="predicted"/>
<dbReference type="Pfam" id="PF00072">
    <property type="entry name" value="Response_reg"/>
    <property type="match status" value="1"/>
</dbReference>
<dbReference type="InterPro" id="IPR001789">
    <property type="entry name" value="Sig_transdc_resp-reg_receiver"/>
</dbReference>
<feature type="domain" description="Response regulatory" evidence="3">
    <location>
        <begin position="1"/>
        <end position="94"/>
    </location>
</feature>
<keyword evidence="1 2" id="KW-0597">Phosphoprotein</keyword>
<name>A0A0K1P8U3_9BACT</name>
<protein>
    <recommendedName>
        <fullName evidence="3">Response regulatory domain-containing protein</fullName>
    </recommendedName>
</protein>
<dbReference type="InterPro" id="IPR050595">
    <property type="entry name" value="Bact_response_regulator"/>
</dbReference>
<dbReference type="KEGG" id="vin:AKJ08_0314"/>
<dbReference type="SUPFAM" id="SSF52172">
    <property type="entry name" value="CheY-like"/>
    <property type="match status" value="1"/>
</dbReference>
<dbReference type="PROSITE" id="PS50110">
    <property type="entry name" value="RESPONSE_REGULATORY"/>
    <property type="match status" value="1"/>
</dbReference>
<dbReference type="EMBL" id="CP012332">
    <property type="protein sequence ID" value="AKU89927.1"/>
    <property type="molecule type" value="Genomic_DNA"/>
</dbReference>
<dbReference type="InterPro" id="IPR011006">
    <property type="entry name" value="CheY-like_superfamily"/>
</dbReference>
<dbReference type="Gene3D" id="3.40.50.2300">
    <property type="match status" value="1"/>
</dbReference>
<dbReference type="Proteomes" id="UP000055590">
    <property type="component" value="Chromosome"/>
</dbReference>
<reference evidence="4 5" key="1">
    <citation type="submission" date="2015-08" db="EMBL/GenBank/DDBJ databases">
        <authorList>
            <person name="Babu N.S."/>
            <person name="Beckwith C.J."/>
            <person name="Beseler K.G."/>
            <person name="Brison A."/>
            <person name="Carone J.V."/>
            <person name="Caskin T.P."/>
            <person name="Diamond M."/>
            <person name="Durham M.E."/>
            <person name="Foxe J.M."/>
            <person name="Go M."/>
            <person name="Henderson B.A."/>
            <person name="Jones I.B."/>
            <person name="McGettigan J.A."/>
            <person name="Micheletti S.J."/>
            <person name="Nasrallah M.E."/>
            <person name="Ortiz D."/>
            <person name="Piller C.R."/>
            <person name="Privatt S.R."/>
            <person name="Schneider S.L."/>
            <person name="Sharp S."/>
            <person name="Smith T.C."/>
            <person name="Stanton J.D."/>
            <person name="Ullery H.E."/>
            <person name="Wilson R.J."/>
            <person name="Serrano M.G."/>
            <person name="Buck G."/>
            <person name="Lee V."/>
            <person name="Wang Y."/>
            <person name="Carvalho R."/>
            <person name="Voegtly L."/>
            <person name="Shi R."/>
            <person name="Duckworth R."/>
            <person name="Johnson A."/>
            <person name="Loviza R."/>
            <person name="Walstead R."/>
            <person name="Shah Z."/>
            <person name="Kiflezghi M."/>
            <person name="Wade K."/>
            <person name="Ball S.L."/>
            <person name="Bradley K.W."/>
            <person name="Asai D.J."/>
            <person name="Bowman C.A."/>
            <person name="Russell D.A."/>
            <person name="Pope W.H."/>
            <person name="Jacobs-Sera D."/>
            <person name="Hendrix R.W."/>
            <person name="Hatfull G.F."/>
        </authorList>
    </citation>
    <scope>NUCLEOTIDE SEQUENCE [LARGE SCALE GENOMIC DNA]</scope>
    <source>
        <strain evidence="4 5">DSM 27710</strain>
    </source>
</reference>
<dbReference type="GO" id="GO:0000160">
    <property type="term" value="P:phosphorelay signal transduction system"/>
    <property type="evidence" value="ECO:0007669"/>
    <property type="project" value="InterPro"/>
</dbReference>